<dbReference type="GO" id="GO:0005783">
    <property type="term" value="C:endoplasmic reticulum"/>
    <property type="evidence" value="ECO:0007669"/>
    <property type="project" value="TreeGrafter"/>
</dbReference>
<dbReference type="GO" id="GO:0016020">
    <property type="term" value="C:membrane"/>
    <property type="evidence" value="ECO:0007669"/>
    <property type="project" value="UniProtKB-SubCell"/>
</dbReference>
<sequence>MTEPVSLQAKLSTLFQQRQFYWWLGHVCVVCNGLIYFSSVLSLNTNVSYYKRAYLGALLSYAVVIYNSIGVTHKSISMNLLCDENVHYFVIAFYWYSYQPITVTLIPFFVFSIFHTLTYTKSTLLPFLSIPNTQIESKIQYFTDNYHTTAMQYVAYVEVIGILGRLILGILMFRTSVLALIVFVHFLRLRYFLSSYTRDALKNTTVQLDQWFIVPTSDTDKTALTVVSNVYISIKRLVARYGGEVPLSNTAYEATEIQTTYHNAIIVQFGNKLRMTINKAVKLKERISYLTDDMKKKGCYVEEIKLANH</sequence>
<evidence type="ECO:0000256" key="1">
    <source>
        <dbReference type="ARBA" id="ARBA00004141"/>
    </source>
</evidence>
<feature type="transmembrane region" description="Helical" evidence="6">
    <location>
        <begin position="53"/>
        <end position="73"/>
    </location>
</feature>
<reference evidence="7" key="1">
    <citation type="submission" date="2021-01" db="EMBL/GenBank/DDBJ databases">
        <title>Metabolic potential, ecology and presence of endohyphal bacteria is reflected in genomic diversity of Mucoromycotina.</title>
        <authorList>
            <person name="Muszewska A."/>
            <person name="Okrasinska A."/>
            <person name="Steczkiewicz K."/>
            <person name="Drgas O."/>
            <person name="Orlowska M."/>
            <person name="Perlinska-Lenart U."/>
            <person name="Aleksandrzak-Piekarczyk T."/>
            <person name="Szatraj K."/>
            <person name="Zielenkiewicz U."/>
            <person name="Pilsyk S."/>
            <person name="Malc E."/>
            <person name="Mieczkowski P."/>
            <person name="Kruszewska J.S."/>
            <person name="Biernat P."/>
            <person name="Pawlowska J."/>
        </authorList>
    </citation>
    <scope>NUCLEOTIDE SEQUENCE</scope>
    <source>
        <strain evidence="7">WA0000018081</strain>
    </source>
</reference>
<keyword evidence="3 6" id="KW-0812">Transmembrane</keyword>
<evidence type="ECO:0000256" key="3">
    <source>
        <dbReference type="ARBA" id="ARBA00022692"/>
    </source>
</evidence>
<evidence type="ECO:0000313" key="8">
    <source>
        <dbReference type="Proteomes" id="UP000613177"/>
    </source>
</evidence>
<dbReference type="PANTHER" id="PTHR12703">
    <property type="entry name" value="TRANSMEMBRANE PROTEIN 33"/>
    <property type="match status" value="1"/>
</dbReference>
<evidence type="ECO:0000256" key="4">
    <source>
        <dbReference type="ARBA" id="ARBA00022989"/>
    </source>
</evidence>
<dbReference type="InterPro" id="IPR005344">
    <property type="entry name" value="TMEM33/Pom33"/>
</dbReference>
<proteinExistence type="inferred from homology"/>
<dbReference type="Proteomes" id="UP000613177">
    <property type="component" value="Unassembled WGS sequence"/>
</dbReference>
<dbReference type="EMBL" id="JAEPRE010000174">
    <property type="protein sequence ID" value="KAG2230959.1"/>
    <property type="molecule type" value="Genomic_DNA"/>
</dbReference>
<dbReference type="AlphaFoldDB" id="A0A8H7SK46"/>
<feature type="transmembrane region" description="Helical" evidence="6">
    <location>
        <begin position="93"/>
        <end position="114"/>
    </location>
</feature>
<evidence type="ECO:0000313" key="7">
    <source>
        <dbReference type="EMBL" id="KAG2230959.1"/>
    </source>
</evidence>
<name>A0A8H7SK46_9FUNG</name>
<keyword evidence="4 6" id="KW-1133">Transmembrane helix</keyword>
<feature type="transmembrane region" description="Helical" evidence="6">
    <location>
        <begin position="20"/>
        <end position="41"/>
    </location>
</feature>
<accession>A0A8H7SK46</accession>
<dbReference type="PANTHER" id="PTHR12703:SF4">
    <property type="entry name" value="TRANSMEMBRANE PROTEIN 33"/>
    <property type="match status" value="1"/>
</dbReference>
<comment type="subcellular location">
    <subcellularLocation>
        <location evidence="1">Membrane</location>
        <topology evidence="1">Multi-pass membrane protein</topology>
    </subcellularLocation>
</comment>
<comment type="similarity">
    <text evidence="2">Belongs to the PER33/POM33 family.</text>
</comment>
<gene>
    <name evidence="7" type="ORF">INT48_000638</name>
</gene>
<organism evidence="7 8">
    <name type="scientific">Thamnidium elegans</name>
    <dbReference type="NCBI Taxonomy" id="101142"/>
    <lineage>
        <taxon>Eukaryota</taxon>
        <taxon>Fungi</taxon>
        <taxon>Fungi incertae sedis</taxon>
        <taxon>Mucoromycota</taxon>
        <taxon>Mucoromycotina</taxon>
        <taxon>Mucoromycetes</taxon>
        <taxon>Mucorales</taxon>
        <taxon>Mucorineae</taxon>
        <taxon>Mucoraceae</taxon>
        <taxon>Thamnidium</taxon>
    </lineage>
</organism>
<dbReference type="GO" id="GO:0071786">
    <property type="term" value="P:endoplasmic reticulum tubular network organization"/>
    <property type="evidence" value="ECO:0007669"/>
    <property type="project" value="TreeGrafter"/>
</dbReference>
<dbReference type="InterPro" id="IPR051645">
    <property type="entry name" value="PER33/POM33_regulator"/>
</dbReference>
<dbReference type="Pfam" id="PF03661">
    <property type="entry name" value="TMEM33_Pom33"/>
    <property type="match status" value="1"/>
</dbReference>
<evidence type="ECO:0000256" key="6">
    <source>
        <dbReference type="SAM" id="Phobius"/>
    </source>
</evidence>
<evidence type="ECO:0000256" key="2">
    <source>
        <dbReference type="ARBA" id="ARBA00007322"/>
    </source>
</evidence>
<comment type="caution">
    <text evidence="7">The sequence shown here is derived from an EMBL/GenBank/DDBJ whole genome shotgun (WGS) entry which is preliminary data.</text>
</comment>
<evidence type="ECO:0000256" key="5">
    <source>
        <dbReference type="ARBA" id="ARBA00023136"/>
    </source>
</evidence>
<dbReference type="GO" id="GO:0061024">
    <property type="term" value="P:membrane organization"/>
    <property type="evidence" value="ECO:0007669"/>
    <property type="project" value="TreeGrafter"/>
</dbReference>
<feature type="transmembrane region" description="Helical" evidence="6">
    <location>
        <begin position="166"/>
        <end position="187"/>
    </location>
</feature>
<keyword evidence="8" id="KW-1185">Reference proteome</keyword>
<keyword evidence="5 6" id="KW-0472">Membrane</keyword>
<protein>
    <submittedName>
        <fullName evidence="7">Uncharacterized protein</fullName>
    </submittedName>
</protein>